<dbReference type="RefSeq" id="WP_177177882.1">
    <property type="nucleotide sequence ID" value="NZ_FNPF01000008.1"/>
</dbReference>
<sequence length="809" mass="88804">MYIRRLFVVFGLLIAGLIAAAFIGYHYLTLSSEYRARNFAHYQATQQAIDITRSVAVFRHDSLDKVRALVLSARAEVGWCIEKLSLVERLLAGSVGGGDVVSACASGLETNRALLDQLDAIEKGLDADRFGSGSQSAFAQRLRVLDALEQMRHSSSVFQPLIDEVETILHRTVMLVTFGTGSAAWIVFAILMRQFVAHWRDEKRTKREFAALSSRLKLALESPGEGMGLFDRHWRLLLCNKAYAETVHPDPAFVRPGKHVADILKDAIARGHYPDVDSGGADDFIADSLRTLEFEEQGIVLLTAGGRYVRVRHRKTEFGDTIVTRADVTDYVMAERRQSHYVSRLQAANAEIARTALTDALTGLPNRRHFDQILNAKSEHEVGPIIRIDLDRFKSVNDVLGHAAGDHVLRHVAGILNERLAPDCFPARIGGDEFVVLCPADMQIQDAARIAERFLAEFLKPILFEGRLCQYGASFGIAAPDPDHDEPADMLRDADVALYSAKAGGRAQVALFDRAMKHEASRARLIADALPRALAQGDLVPYFQTQHDARTGAVVGVEVLVRWNHPRIGPVTPDQFLPVARQLGQEAAVDRAVFEAGLAAIARLDAVGCVLPSVSFNASTGRLLAPDFLSTLDAIDFPDPRRIAFEVLETVSVELHGAPLIYVLDALRERGFRIEIDDFGSDHASINGLFEIGPETVKLDRTLSGRAMTSERSMGTVRAIVGLAHSLDLSVVAEGVETEEHAEILRRIGCDVLQGFHFSRPMPEDALQVFLASTTMAGLDERAASPRAVAPHGPALEMRAAATRLRRLP</sequence>
<dbReference type="Pfam" id="PF00990">
    <property type="entry name" value="GGDEF"/>
    <property type="match status" value="1"/>
</dbReference>
<keyword evidence="1" id="KW-0472">Membrane</keyword>
<proteinExistence type="predicted"/>
<evidence type="ECO:0000313" key="5">
    <source>
        <dbReference type="Proteomes" id="UP000199286"/>
    </source>
</evidence>
<dbReference type="InterPro" id="IPR001633">
    <property type="entry name" value="EAL_dom"/>
</dbReference>
<evidence type="ECO:0000259" key="2">
    <source>
        <dbReference type="PROSITE" id="PS50883"/>
    </source>
</evidence>
<reference evidence="4 5" key="1">
    <citation type="submission" date="2016-10" db="EMBL/GenBank/DDBJ databases">
        <authorList>
            <person name="de Groot N.N."/>
        </authorList>
    </citation>
    <scope>NUCLEOTIDE SEQUENCE [LARGE SCALE GENOMIC DNA]</scope>
    <source>
        <strain evidence="4 5">DSM 26880</strain>
    </source>
</reference>
<dbReference type="Gene3D" id="3.20.20.450">
    <property type="entry name" value="EAL domain"/>
    <property type="match status" value="1"/>
</dbReference>
<organism evidence="4 5">
    <name type="scientific">Citreimonas salinaria</name>
    <dbReference type="NCBI Taxonomy" id="321339"/>
    <lineage>
        <taxon>Bacteria</taxon>
        <taxon>Pseudomonadati</taxon>
        <taxon>Pseudomonadota</taxon>
        <taxon>Alphaproteobacteria</taxon>
        <taxon>Rhodobacterales</taxon>
        <taxon>Roseobacteraceae</taxon>
        <taxon>Citreimonas</taxon>
    </lineage>
</organism>
<protein>
    <submittedName>
        <fullName evidence="4">Diguanylate cyclase (GGDEF) domain-containing protein</fullName>
    </submittedName>
</protein>
<accession>A0A1H3K301</accession>
<dbReference type="SMART" id="SM00267">
    <property type="entry name" value="GGDEF"/>
    <property type="match status" value="1"/>
</dbReference>
<dbReference type="CDD" id="cd01948">
    <property type="entry name" value="EAL"/>
    <property type="match status" value="1"/>
</dbReference>
<dbReference type="InterPro" id="IPR035919">
    <property type="entry name" value="EAL_sf"/>
</dbReference>
<dbReference type="Pfam" id="PF00563">
    <property type="entry name" value="EAL"/>
    <property type="match status" value="1"/>
</dbReference>
<dbReference type="EMBL" id="FNPF01000008">
    <property type="protein sequence ID" value="SDY46566.1"/>
    <property type="molecule type" value="Genomic_DNA"/>
</dbReference>
<dbReference type="PROSITE" id="PS50887">
    <property type="entry name" value="GGDEF"/>
    <property type="match status" value="1"/>
</dbReference>
<dbReference type="AlphaFoldDB" id="A0A1H3K301"/>
<dbReference type="InterPro" id="IPR052155">
    <property type="entry name" value="Biofilm_reg_signaling"/>
</dbReference>
<feature type="domain" description="GGDEF" evidence="3">
    <location>
        <begin position="381"/>
        <end position="514"/>
    </location>
</feature>
<dbReference type="InterPro" id="IPR000160">
    <property type="entry name" value="GGDEF_dom"/>
</dbReference>
<keyword evidence="1" id="KW-1133">Transmembrane helix</keyword>
<dbReference type="Gene3D" id="3.30.70.270">
    <property type="match status" value="1"/>
</dbReference>
<dbReference type="Pfam" id="PF12860">
    <property type="entry name" value="PAS_7"/>
    <property type="match status" value="1"/>
</dbReference>
<keyword evidence="5" id="KW-1185">Reference proteome</keyword>
<dbReference type="SUPFAM" id="SSF55785">
    <property type="entry name" value="PYP-like sensor domain (PAS domain)"/>
    <property type="match status" value="1"/>
</dbReference>
<feature type="domain" description="EAL" evidence="2">
    <location>
        <begin position="523"/>
        <end position="775"/>
    </location>
</feature>
<dbReference type="InterPro" id="IPR043128">
    <property type="entry name" value="Rev_trsase/Diguanyl_cyclase"/>
</dbReference>
<dbReference type="PANTHER" id="PTHR44757">
    <property type="entry name" value="DIGUANYLATE CYCLASE DGCP"/>
    <property type="match status" value="1"/>
</dbReference>
<dbReference type="CDD" id="cd01949">
    <property type="entry name" value="GGDEF"/>
    <property type="match status" value="1"/>
</dbReference>
<evidence type="ECO:0000256" key="1">
    <source>
        <dbReference type="SAM" id="Phobius"/>
    </source>
</evidence>
<evidence type="ECO:0000313" key="4">
    <source>
        <dbReference type="EMBL" id="SDY46566.1"/>
    </source>
</evidence>
<dbReference type="NCBIfam" id="TIGR00254">
    <property type="entry name" value="GGDEF"/>
    <property type="match status" value="1"/>
</dbReference>
<dbReference type="SUPFAM" id="SSF141868">
    <property type="entry name" value="EAL domain-like"/>
    <property type="match status" value="1"/>
</dbReference>
<dbReference type="InterPro" id="IPR035965">
    <property type="entry name" value="PAS-like_dom_sf"/>
</dbReference>
<dbReference type="STRING" id="321339.SAMN05444340_108138"/>
<dbReference type="SUPFAM" id="SSF55073">
    <property type="entry name" value="Nucleotide cyclase"/>
    <property type="match status" value="1"/>
</dbReference>
<evidence type="ECO:0000259" key="3">
    <source>
        <dbReference type="PROSITE" id="PS50887"/>
    </source>
</evidence>
<dbReference type="InterPro" id="IPR029787">
    <property type="entry name" value="Nucleotide_cyclase"/>
</dbReference>
<name>A0A1H3K301_9RHOB</name>
<dbReference type="PANTHER" id="PTHR44757:SF2">
    <property type="entry name" value="BIOFILM ARCHITECTURE MAINTENANCE PROTEIN MBAA"/>
    <property type="match status" value="1"/>
</dbReference>
<dbReference type="Proteomes" id="UP000199286">
    <property type="component" value="Unassembled WGS sequence"/>
</dbReference>
<gene>
    <name evidence="4" type="ORF">SAMN05444340_108138</name>
</gene>
<dbReference type="PROSITE" id="PS50883">
    <property type="entry name" value="EAL"/>
    <property type="match status" value="1"/>
</dbReference>
<feature type="transmembrane region" description="Helical" evidence="1">
    <location>
        <begin position="6"/>
        <end position="28"/>
    </location>
</feature>
<keyword evidence="1" id="KW-0812">Transmembrane</keyword>
<dbReference type="SMART" id="SM00052">
    <property type="entry name" value="EAL"/>
    <property type="match status" value="1"/>
</dbReference>